<dbReference type="GO" id="GO:0016787">
    <property type="term" value="F:hydrolase activity"/>
    <property type="evidence" value="ECO:0007669"/>
    <property type="project" value="UniProtKB-KW"/>
</dbReference>
<evidence type="ECO:0000256" key="2">
    <source>
        <dbReference type="SAM" id="MobiDB-lite"/>
    </source>
</evidence>
<feature type="domain" description="Serine hydrolase" evidence="3">
    <location>
        <begin position="1"/>
        <end position="139"/>
    </location>
</feature>
<feature type="compositionally biased region" description="Basic and acidic residues" evidence="2">
    <location>
        <begin position="168"/>
        <end position="185"/>
    </location>
</feature>
<protein>
    <recommendedName>
        <fullName evidence="3">Serine hydrolase domain-containing protein</fullName>
    </recommendedName>
</protein>
<dbReference type="Pfam" id="PF03959">
    <property type="entry name" value="FSH1"/>
    <property type="match status" value="2"/>
</dbReference>
<dbReference type="RefSeq" id="XP_031866726.1">
    <property type="nucleotide sequence ID" value="XM_032017295.1"/>
</dbReference>
<evidence type="ECO:0000259" key="3">
    <source>
        <dbReference type="Pfam" id="PF03959"/>
    </source>
</evidence>
<dbReference type="GO" id="GO:0005737">
    <property type="term" value="C:cytoplasm"/>
    <property type="evidence" value="ECO:0007669"/>
    <property type="project" value="TreeGrafter"/>
</dbReference>
<evidence type="ECO:0000313" key="4">
    <source>
        <dbReference type="EMBL" id="RDL33233.1"/>
    </source>
</evidence>
<dbReference type="EMBL" id="NPIC01000009">
    <property type="protein sequence ID" value="RDL33233.1"/>
    <property type="molecule type" value="Genomic_DNA"/>
</dbReference>
<dbReference type="GO" id="GO:0019748">
    <property type="term" value="P:secondary metabolic process"/>
    <property type="evidence" value="ECO:0007669"/>
    <property type="project" value="TreeGrafter"/>
</dbReference>
<evidence type="ECO:0000256" key="1">
    <source>
        <dbReference type="ARBA" id="ARBA00022801"/>
    </source>
</evidence>
<feature type="region of interest" description="Disordered" evidence="2">
    <location>
        <begin position="156"/>
        <end position="185"/>
    </location>
</feature>
<accession>A0A370TEW8</accession>
<reference evidence="4 5" key="1">
    <citation type="journal article" date="2018" name="IMA Fungus">
        <title>IMA Genome-F 9: Draft genome sequence of Annulohypoxylon stygium, Aspergillus mulundensis, Berkeleyomyces basicola (syn. Thielaviopsis basicola), Ceratocystis smalleyi, two Cercospora beticola strains, Coleophoma cylindrospora, Fusarium fracticaudum, Phialophora cf. hyalina, and Morchella septimelata.</title>
        <authorList>
            <person name="Wingfield B.D."/>
            <person name="Bills G.F."/>
            <person name="Dong Y."/>
            <person name="Huang W."/>
            <person name="Nel W.J."/>
            <person name="Swalarsk-Parry B.S."/>
            <person name="Vaghefi N."/>
            <person name="Wilken P.M."/>
            <person name="An Z."/>
            <person name="de Beer Z.W."/>
            <person name="De Vos L."/>
            <person name="Chen L."/>
            <person name="Duong T.A."/>
            <person name="Gao Y."/>
            <person name="Hammerbacher A."/>
            <person name="Kikkert J.R."/>
            <person name="Li Y."/>
            <person name="Li H."/>
            <person name="Li K."/>
            <person name="Li Q."/>
            <person name="Liu X."/>
            <person name="Ma X."/>
            <person name="Naidoo K."/>
            <person name="Pethybridge S.J."/>
            <person name="Sun J."/>
            <person name="Steenkamp E.T."/>
            <person name="van der Nest M.A."/>
            <person name="van Wyk S."/>
            <person name="Wingfield M.J."/>
            <person name="Xiong C."/>
            <person name="Yue Q."/>
            <person name="Zhang X."/>
        </authorList>
    </citation>
    <scope>NUCLEOTIDE SEQUENCE [LARGE SCALE GENOMIC DNA]</scope>
    <source>
        <strain evidence="4 5">BP 5553</strain>
    </source>
</reference>
<dbReference type="AlphaFoldDB" id="A0A370TEW8"/>
<dbReference type="PANTHER" id="PTHR48070">
    <property type="entry name" value="ESTERASE OVCA2"/>
    <property type="match status" value="1"/>
</dbReference>
<keyword evidence="5" id="KW-1185">Reference proteome</keyword>
<dbReference type="Proteomes" id="UP000254866">
    <property type="component" value="Unassembled WGS sequence"/>
</dbReference>
<sequence length="322" mass="35620">MRILCLHGNGMNGTLLGVQTAAFRRLLGDGHEYTFLDGQLESDCVIGLEKVSKGPYYRWNIGLASSEILAAHEYIRTVIEEEGPFDGVMGFSQGSALAASMLLQHEIDHPKSPPPFRFAIFFSCFLVVSPDAKFAQKYYEIGEKDHVDAALEGLHASAPSSDASGKPGDGKGDKKKKEVKGPTHKVELVRSSKRAALVTEIVDAVASSARTGTSFHGKVGTDLPEDEREGLDGFPRVFHPVIMSERIEIPTVHIVGRNDPYMKQTDIAKRLWEKKSMRYVEHSGAHDTPRLEMDVKAAVAAAQWAMQQAELSPKRHFHFHRK</sequence>
<dbReference type="OrthoDB" id="2094269at2759"/>
<proteinExistence type="predicted"/>
<evidence type="ECO:0000313" key="5">
    <source>
        <dbReference type="Proteomes" id="UP000254866"/>
    </source>
</evidence>
<dbReference type="InterPro" id="IPR029058">
    <property type="entry name" value="AB_hydrolase_fold"/>
</dbReference>
<feature type="domain" description="Serine hydrolase" evidence="3">
    <location>
        <begin position="238"/>
        <end position="296"/>
    </location>
</feature>
<dbReference type="PANTHER" id="PTHR48070:SF4">
    <property type="entry name" value="ESTERASE ALNB"/>
    <property type="match status" value="1"/>
</dbReference>
<dbReference type="SUPFAM" id="SSF53474">
    <property type="entry name" value="alpha/beta-Hydrolases"/>
    <property type="match status" value="1"/>
</dbReference>
<dbReference type="InterPro" id="IPR005645">
    <property type="entry name" value="FSH-like_dom"/>
</dbReference>
<organism evidence="4 5">
    <name type="scientific">Venustampulla echinocandica</name>
    <dbReference type="NCBI Taxonomy" id="2656787"/>
    <lineage>
        <taxon>Eukaryota</taxon>
        <taxon>Fungi</taxon>
        <taxon>Dikarya</taxon>
        <taxon>Ascomycota</taxon>
        <taxon>Pezizomycotina</taxon>
        <taxon>Leotiomycetes</taxon>
        <taxon>Helotiales</taxon>
        <taxon>Pleuroascaceae</taxon>
        <taxon>Venustampulla</taxon>
    </lineage>
</organism>
<dbReference type="GO" id="GO:0005634">
    <property type="term" value="C:nucleus"/>
    <property type="evidence" value="ECO:0007669"/>
    <property type="project" value="TreeGrafter"/>
</dbReference>
<dbReference type="GeneID" id="43601521"/>
<dbReference type="Gene3D" id="3.40.50.1820">
    <property type="entry name" value="alpha/beta hydrolase"/>
    <property type="match status" value="1"/>
</dbReference>
<name>A0A370TEW8_9HELO</name>
<dbReference type="InterPro" id="IPR050593">
    <property type="entry name" value="LovG"/>
</dbReference>
<comment type="caution">
    <text evidence="4">The sequence shown here is derived from an EMBL/GenBank/DDBJ whole genome shotgun (WGS) entry which is preliminary data.</text>
</comment>
<keyword evidence="1" id="KW-0378">Hydrolase</keyword>
<gene>
    <name evidence="4" type="ORF">BP5553_08672</name>
</gene>